<proteinExistence type="predicted"/>
<gene>
    <name evidence="1" type="ORF">S06H3_61480</name>
</gene>
<name>X1P9E5_9ZZZZ</name>
<comment type="caution">
    <text evidence="1">The sequence shown here is derived from an EMBL/GenBank/DDBJ whole genome shotgun (WGS) entry which is preliminary data.</text>
</comment>
<organism evidence="1">
    <name type="scientific">marine sediment metagenome</name>
    <dbReference type="NCBI Taxonomy" id="412755"/>
    <lineage>
        <taxon>unclassified sequences</taxon>
        <taxon>metagenomes</taxon>
        <taxon>ecological metagenomes</taxon>
    </lineage>
</organism>
<accession>X1P9E5</accession>
<protein>
    <submittedName>
        <fullName evidence="1">Uncharacterized protein</fullName>
    </submittedName>
</protein>
<evidence type="ECO:0000313" key="1">
    <source>
        <dbReference type="EMBL" id="GAI52937.1"/>
    </source>
</evidence>
<feature type="non-terminal residue" evidence="1">
    <location>
        <position position="86"/>
    </location>
</feature>
<sequence>MTDLGGDNKLDTAALSSKILLAIANGVAKQGVGVLPKDIVDTITSTLGKTIDLSKGIIEGREGIGKEIIKGTEDIGKGITEGLKGL</sequence>
<dbReference type="EMBL" id="BARV01040326">
    <property type="protein sequence ID" value="GAI52937.1"/>
    <property type="molecule type" value="Genomic_DNA"/>
</dbReference>
<reference evidence="1" key="1">
    <citation type="journal article" date="2014" name="Front. Microbiol.">
        <title>High frequency of phylogenetically diverse reductive dehalogenase-homologous genes in deep subseafloor sedimentary metagenomes.</title>
        <authorList>
            <person name="Kawai M."/>
            <person name="Futagami T."/>
            <person name="Toyoda A."/>
            <person name="Takaki Y."/>
            <person name="Nishi S."/>
            <person name="Hori S."/>
            <person name="Arai W."/>
            <person name="Tsubouchi T."/>
            <person name="Morono Y."/>
            <person name="Uchiyama I."/>
            <person name="Ito T."/>
            <person name="Fujiyama A."/>
            <person name="Inagaki F."/>
            <person name="Takami H."/>
        </authorList>
    </citation>
    <scope>NUCLEOTIDE SEQUENCE</scope>
    <source>
        <strain evidence="1">Expedition CK06-06</strain>
    </source>
</reference>
<dbReference type="AlphaFoldDB" id="X1P9E5"/>